<sequence>MDTKAGDGTRERSRRPVRNKRYNRRPYGEEKRPPKRLFTPEIKRFLKDWLTTNKYKNHIMEKYLKDCQKPEYNTLEIAEESKPSMISKWLESAANFKPSESSYLDWTFSKMAKEV</sequence>
<feature type="compositionally biased region" description="Basic residues" evidence="1">
    <location>
        <begin position="12"/>
        <end position="24"/>
    </location>
</feature>
<feature type="region of interest" description="Disordered" evidence="1">
    <location>
        <begin position="1"/>
        <end position="34"/>
    </location>
</feature>
<evidence type="ECO:0000313" key="3">
    <source>
        <dbReference type="Proteomes" id="UP001162164"/>
    </source>
</evidence>
<dbReference type="Proteomes" id="UP001162164">
    <property type="component" value="Unassembled WGS sequence"/>
</dbReference>
<accession>A0ABQ9J3S0</accession>
<dbReference type="EMBL" id="JAPWTJ010001337">
    <property type="protein sequence ID" value="KAJ8972484.1"/>
    <property type="molecule type" value="Genomic_DNA"/>
</dbReference>
<name>A0ABQ9J3S0_9CUCU</name>
<keyword evidence="3" id="KW-1185">Reference proteome</keyword>
<comment type="caution">
    <text evidence="2">The sequence shown here is derived from an EMBL/GenBank/DDBJ whole genome shotgun (WGS) entry which is preliminary data.</text>
</comment>
<feature type="compositionally biased region" description="Basic and acidic residues" evidence="1">
    <location>
        <begin position="1"/>
        <end position="11"/>
    </location>
</feature>
<protein>
    <submittedName>
        <fullName evidence="2">Uncharacterized protein</fullName>
    </submittedName>
</protein>
<reference evidence="2" key="1">
    <citation type="journal article" date="2023" name="Insect Mol. Biol.">
        <title>Genome sequencing provides insights into the evolution of gene families encoding plant cell wall-degrading enzymes in longhorned beetles.</title>
        <authorList>
            <person name="Shin N.R."/>
            <person name="Okamura Y."/>
            <person name="Kirsch R."/>
            <person name="Pauchet Y."/>
        </authorList>
    </citation>
    <scope>NUCLEOTIDE SEQUENCE</scope>
    <source>
        <strain evidence="2">MMC_N1</strain>
    </source>
</reference>
<organism evidence="2 3">
    <name type="scientific">Molorchus minor</name>
    <dbReference type="NCBI Taxonomy" id="1323400"/>
    <lineage>
        <taxon>Eukaryota</taxon>
        <taxon>Metazoa</taxon>
        <taxon>Ecdysozoa</taxon>
        <taxon>Arthropoda</taxon>
        <taxon>Hexapoda</taxon>
        <taxon>Insecta</taxon>
        <taxon>Pterygota</taxon>
        <taxon>Neoptera</taxon>
        <taxon>Endopterygota</taxon>
        <taxon>Coleoptera</taxon>
        <taxon>Polyphaga</taxon>
        <taxon>Cucujiformia</taxon>
        <taxon>Chrysomeloidea</taxon>
        <taxon>Cerambycidae</taxon>
        <taxon>Lamiinae</taxon>
        <taxon>Monochamini</taxon>
        <taxon>Molorchus</taxon>
    </lineage>
</organism>
<gene>
    <name evidence="2" type="ORF">NQ317_012315</name>
</gene>
<evidence type="ECO:0000256" key="1">
    <source>
        <dbReference type="SAM" id="MobiDB-lite"/>
    </source>
</evidence>
<proteinExistence type="predicted"/>
<evidence type="ECO:0000313" key="2">
    <source>
        <dbReference type="EMBL" id="KAJ8972484.1"/>
    </source>
</evidence>